<feature type="compositionally biased region" description="Acidic residues" evidence="6">
    <location>
        <begin position="226"/>
        <end position="259"/>
    </location>
</feature>
<feature type="region of interest" description="Disordered" evidence="6">
    <location>
        <begin position="223"/>
        <end position="287"/>
    </location>
</feature>
<evidence type="ECO:0000259" key="7">
    <source>
        <dbReference type="Pfam" id="PF05699"/>
    </source>
</evidence>
<organism evidence="8 9">
    <name type="scientific">Caenorhabditis tropicalis</name>
    <dbReference type="NCBI Taxonomy" id="1561998"/>
    <lineage>
        <taxon>Eukaryota</taxon>
        <taxon>Metazoa</taxon>
        <taxon>Ecdysozoa</taxon>
        <taxon>Nematoda</taxon>
        <taxon>Chromadorea</taxon>
        <taxon>Rhabditida</taxon>
        <taxon>Rhabditina</taxon>
        <taxon>Rhabditomorpha</taxon>
        <taxon>Rhabditoidea</taxon>
        <taxon>Rhabditidae</taxon>
        <taxon>Peloderinae</taxon>
        <taxon>Caenorhabditis</taxon>
    </lineage>
</organism>
<dbReference type="AlphaFoldDB" id="A0A1I7TTZ2"/>
<dbReference type="GO" id="GO:0008270">
    <property type="term" value="F:zinc ion binding"/>
    <property type="evidence" value="ECO:0007669"/>
    <property type="project" value="UniProtKB-KW"/>
</dbReference>
<evidence type="ECO:0000313" key="8">
    <source>
        <dbReference type="Proteomes" id="UP000095282"/>
    </source>
</evidence>
<keyword evidence="3" id="KW-0863">Zinc-finger</keyword>
<keyword evidence="5" id="KW-0539">Nucleus</keyword>
<keyword evidence="8" id="KW-1185">Reference proteome</keyword>
<evidence type="ECO:0000256" key="5">
    <source>
        <dbReference type="ARBA" id="ARBA00023242"/>
    </source>
</evidence>
<evidence type="ECO:0000256" key="3">
    <source>
        <dbReference type="ARBA" id="ARBA00022771"/>
    </source>
</evidence>
<dbReference type="SUPFAM" id="SSF53098">
    <property type="entry name" value="Ribonuclease H-like"/>
    <property type="match status" value="1"/>
</dbReference>
<protein>
    <submittedName>
        <fullName evidence="9">Dimer_Tnp_hAT domain-containing protein</fullName>
    </submittedName>
</protein>
<dbReference type="InterPro" id="IPR008906">
    <property type="entry name" value="HATC_C_dom"/>
</dbReference>
<evidence type="ECO:0000256" key="4">
    <source>
        <dbReference type="ARBA" id="ARBA00022833"/>
    </source>
</evidence>
<dbReference type="Proteomes" id="UP000095282">
    <property type="component" value="Unplaced"/>
</dbReference>
<dbReference type="WBParaSite" id="Csp11.Scaffold629.g11760.t1">
    <property type="protein sequence ID" value="Csp11.Scaffold629.g11760.t1"/>
    <property type="gene ID" value="Csp11.Scaffold629.g11760"/>
</dbReference>
<dbReference type="InterPro" id="IPR052035">
    <property type="entry name" value="ZnF_BED_domain_contain"/>
</dbReference>
<comment type="subcellular location">
    <subcellularLocation>
        <location evidence="1">Nucleus</location>
    </subcellularLocation>
</comment>
<dbReference type="Pfam" id="PF05699">
    <property type="entry name" value="Dimer_Tnp_hAT"/>
    <property type="match status" value="1"/>
</dbReference>
<proteinExistence type="predicted"/>
<evidence type="ECO:0000256" key="2">
    <source>
        <dbReference type="ARBA" id="ARBA00022723"/>
    </source>
</evidence>
<dbReference type="GO" id="GO:0005634">
    <property type="term" value="C:nucleus"/>
    <property type="evidence" value="ECO:0007669"/>
    <property type="project" value="UniProtKB-SubCell"/>
</dbReference>
<feature type="domain" description="HAT C-terminal dimerisation" evidence="7">
    <location>
        <begin position="149"/>
        <end position="219"/>
    </location>
</feature>
<dbReference type="PANTHER" id="PTHR46481:SF10">
    <property type="entry name" value="ZINC FINGER BED DOMAIN-CONTAINING PROTEIN 39"/>
    <property type="match status" value="1"/>
</dbReference>
<sequence length="287" mass="32703">MHSASLLTSFQMALVLERDSSFASETIPALRYVQSSVKRSNSKFSKILEGFVVKRLNEALENSRLLCTMALDHRYAYIDKWITPKSWTLIELDLDNYVKEEPYSVSVSPRSSQDDDDIDDFLHSSLTSNESKTDKIQSELLRYKALLDTNRPNFENPLDFWRGNQQNFPKLARIAAELLGSPASSSASERLFSRCTDTLRQTKRNRAKLETLNEMLTIKELCRIENEEEGNSDETGDFNGESDEESSDEELEPEFDDAEINAQYPTDDVMPLLEAELPTTVTSDDDL</sequence>
<evidence type="ECO:0000256" key="1">
    <source>
        <dbReference type="ARBA" id="ARBA00004123"/>
    </source>
</evidence>
<dbReference type="STRING" id="1561998.A0A1I7TTZ2"/>
<reference evidence="9" key="1">
    <citation type="submission" date="2016-11" db="UniProtKB">
        <authorList>
            <consortium name="WormBaseParasite"/>
        </authorList>
    </citation>
    <scope>IDENTIFICATION</scope>
</reference>
<evidence type="ECO:0000256" key="6">
    <source>
        <dbReference type="SAM" id="MobiDB-lite"/>
    </source>
</evidence>
<accession>A0A1I7TTZ2</accession>
<dbReference type="InterPro" id="IPR012337">
    <property type="entry name" value="RNaseH-like_sf"/>
</dbReference>
<dbReference type="eggNOG" id="ENOG502RUH2">
    <property type="taxonomic scope" value="Eukaryota"/>
</dbReference>
<name>A0A1I7TTZ2_9PELO</name>
<keyword evidence="4" id="KW-0862">Zinc</keyword>
<keyword evidence="2" id="KW-0479">Metal-binding</keyword>
<evidence type="ECO:0000313" key="9">
    <source>
        <dbReference type="WBParaSite" id="Csp11.Scaffold629.g11760.t1"/>
    </source>
</evidence>
<dbReference type="GO" id="GO:0046983">
    <property type="term" value="F:protein dimerization activity"/>
    <property type="evidence" value="ECO:0007669"/>
    <property type="project" value="InterPro"/>
</dbReference>
<dbReference type="PANTHER" id="PTHR46481">
    <property type="entry name" value="ZINC FINGER BED DOMAIN-CONTAINING PROTEIN 4"/>
    <property type="match status" value="1"/>
</dbReference>